<comment type="subcellular location">
    <subcellularLocation>
        <location evidence="1">Cell membrane</location>
        <topology evidence="1">Multi-pass membrane protein</topology>
    </subcellularLocation>
</comment>
<dbReference type="AlphaFoldDB" id="A0A9D1X641"/>
<keyword evidence="5 7" id="KW-1133">Transmembrane helix</keyword>
<keyword evidence="6 7" id="KW-0472">Membrane</keyword>
<dbReference type="InterPro" id="IPR003838">
    <property type="entry name" value="ABC3_permease_C"/>
</dbReference>
<evidence type="ECO:0000256" key="6">
    <source>
        <dbReference type="ARBA" id="ARBA00023136"/>
    </source>
</evidence>
<feature type="transmembrane region" description="Helical" evidence="7">
    <location>
        <begin position="558"/>
        <end position="584"/>
    </location>
</feature>
<dbReference type="Pfam" id="PF02687">
    <property type="entry name" value="FtsX"/>
    <property type="match status" value="2"/>
</dbReference>
<dbReference type="EMBL" id="DXEQ01000318">
    <property type="protein sequence ID" value="HIX73414.1"/>
    <property type="molecule type" value="Genomic_DNA"/>
</dbReference>
<keyword evidence="4 7" id="KW-0812">Transmembrane</keyword>
<dbReference type="GO" id="GO:0098797">
    <property type="term" value="C:plasma membrane protein complex"/>
    <property type="evidence" value="ECO:0007669"/>
    <property type="project" value="TreeGrafter"/>
</dbReference>
<sequence length="690" mass="75459">MWNSFSIRYIKENRTASLLLSGAVFLASMLLSLMTALAYNLWTDHVKQETAKGVTKVEPTALFVVYAVILVVMCAALIAMIHNAFAVSMQSRLHQLGILKSVGATPRQIRTFLLQEAMTLSLLPMVIGMVLGIGVCWIFVEQAIRLGQNLGLDIQYQVAFSYHPLAAVLSLAAAFFTVLISAWMPAKKVSRLTPLEAIFRGEEPLPDKMRSFRLADRLTGVCGVLARRSLHNRRKSMRAAGLLLSLSFLGFFLFLTVETISGLSTQETYYDKYHDSWDIMLSETGTASDTIENVSAAAPDTTENVSAGASDTTENVPAAAAREDSLIMQLRAIPGVRQCISYVMADTTVFLPAHLLSGELEQIGPKTLLPEAEKSSRQGQDGWLVPAHLFVLDDKSFDEYCAGEHISSESGAVAINLLWDERNSDYMHREYIPFVKEGGGELYMEPSSGEEADGGEQPGRASILSYDACATALPQIREELEQKALNIVMSESAYAASAGTFSGKNYNILLEESIRENEQKAEAVEESVSTLVPDEDYTLEGRIREETSDAAARKGLRIVMGVLAGLLACVGIAGVLSATLGQLYQRRKEFARYLSVGVSPGDMKKMLFLEGFFIIGRPLLLAVLLDIPAAALMLWMSPPTLEQYLAHLPLVPMLLFICFGAVIVLAAYAAAAKRITGGDMVEILRDETMM</sequence>
<feature type="transmembrane region" description="Helical" evidence="7">
    <location>
        <begin position="612"/>
        <end position="636"/>
    </location>
</feature>
<dbReference type="InterPro" id="IPR051447">
    <property type="entry name" value="Lipoprotein-release_system"/>
</dbReference>
<evidence type="ECO:0000313" key="9">
    <source>
        <dbReference type="EMBL" id="HIX73414.1"/>
    </source>
</evidence>
<comment type="caution">
    <text evidence="9">The sequence shown here is derived from an EMBL/GenBank/DDBJ whole genome shotgun (WGS) entry which is preliminary data.</text>
</comment>
<evidence type="ECO:0000256" key="4">
    <source>
        <dbReference type="ARBA" id="ARBA00022692"/>
    </source>
</evidence>
<feature type="transmembrane region" description="Helical" evidence="7">
    <location>
        <begin position="117"/>
        <end position="140"/>
    </location>
</feature>
<accession>A0A9D1X641</accession>
<feature type="transmembrane region" description="Helical" evidence="7">
    <location>
        <begin position="237"/>
        <end position="257"/>
    </location>
</feature>
<dbReference type="PANTHER" id="PTHR30489:SF0">
    <property type="entry name" value="LIPOPROTEIN-RELEASING SYSTEM TRANSMEMBRANE PROTEIN LOLE"/>
    <property type="match status" value="1"/>
</dbReference>
<comment type="similarity">
    <text evidence="2">Belongs to the ABC-4 integral membrane protein family. LolC/E subfamily.</text>
</comment>
<dbReference type="GO" id="GO:0044874">
    <property type="term" value="P:lipoprotein localization to outer membrane"/>
    <property type="evidence" value="ECO:0007669"/>
    <property type="project" value="TreeGrafter"/>
</dbReference>
<name>A0A9D1X641_9FIRM</name>
<feature type="domain" description="ABC3 transporter permease C-terminal" evidence="8">
    <location>
        <begin position="68"/>
        <end position="194"/>
    </location>
</feature>
<evidence type="ECO:0000313" key="10">
    <source>
        <dbReference type="Proteomes" id="UP000886805"/>
    </source>
</evidence>
<feature type="transmembrane region" description="Helical" evidence="7">
    <location>
        <begin position="62"/>
        <end position="85"/>
    </location>
</feature>
<proteinExistence type="inferred from homology"/>
<feature type="transmembrane region" description="Helical" evidence="7">
    <location>
        <begin position="648"/>
        <end position="671"/>
    </location>
</feature>
<evidence type="ECO:0000256" key="1">
    <source>
        <dbReference type="ARBA" id="ARBA00004651"/>
    </source>
</evidence>
<protein>
    <submittedName>
        <fullName evidence="9">ABC transporter permease</fullName>
    </submittedName>
</protein>
<evidence type="ECO:0000256" key="2">
    <source>
        <dbReference type="ARBA" id="ARBA00005236"/>
    </source>
</evidence>
<evidence type="ECO:0000256" key="3">
    <source>
        <dbReference type="ARBA" id="ARBA00022475"/>
    </source>
</evidence>
<reference evidence="9" key="2">
    <citation type="submission" date="2021-04" db="EMBL/GenBank/DDBJ databases">
        <authorList>
            <person name="Gilroy R."/>
        </authorList>
    </citation>
    <scope>NUCLEOTIDE SEQUENCE</scope>
    <source>
        <strain evidence="9">ChiSxjej3B15-1167</strain>
    </source>
</reference>
<evidence type="ECO:0000256" key="7">
    <source>
        <dbReference type="SAM" id="Phobius"/>
    </source>
</evidence>
<dbReference type="Proteomes" id="UP000886805">
    <property type="component" value="Unassembled WGS sequence"/>
</dbReference>
<dbReference type="PANTHER" id="PTHR30489">
    <property type="entry name" value="LIPOPROTEIN-RELEASING SYSTEM TRANSMEMBRANE PROTEIN LOLE"/>
    <property type="match status" value="1"/>
</dbReference>
<feature type="domain" description="ABC3 transporter permease C-terminal" evidence="8">
    <location>
        <begin position="562"/>
        <end position="671"/>
    </location>
</feature>
<evidence type="ECO:0000259" key="8">
    <source>
        <dbReference type="Pfam" id="PF02687"/>
    </source>
</evidence>
<feature type="transmembrane region" description="Helical" evidence="7">
    <location>
        <begin position="160"/>
        <end position="183"/>
    </location>
</feature>
<gene>
    <name evidence="9" type="ORF">H9849_10385</name>
</gene>
<keyword evidence="3" id="KW-1003">Cell membrane</keyword>
<organism evidence="9 10">
    <name type="scientific">Candidatus Anaerobutyricum stercoripullorum</name>
    <dbReference type="NCBI Taxonomy" id="2838456"/>
    <lineage>
        <taxon>Bacteria</taxon>
        <taxon>Bacillati</taxon>
        <taxon>Bacillota</taxon>
        <taxon>Clostridia</taxon>
        <taxon>Lachnospirales</taxon>
        <taxon>Lachnospiraceae</taxon>
        <taxon>Anaerobutyricum</taxon>
    </lineage>
</organism>
<evidence type="ECO:0000256" key="5">
    <source>
        <dbReference type="ARBA" id="ARBA00022989"/>
    </source>
</evidence>
<reference evidence="9" key="1">
    <citation type="journal article" date="2021" name="PeerJ">
        <title>Extensive microbial diversity within the chicken gut microbiome revealed by metagenomics and culture.</title>
        <authorList>
            <person name="Gilroy R."/>
            <person name="Ravi A."/>
            <person name="Getino M."/>
            <person name="Pursley I."/>
            <person name="Horton D.L."/>
            <person name="Alikhan N.F."/>
            <person name="Baker D."/>
            <person name="Gharbi K."/>
            <person name="Hall N."/>
            <person name="Watson M."/>
            <person name="Adriaenssens E.M."/>
            <person name="Foster-Nyarko E."/>
            <person name="Jarju S."/>
            <person name="Secka A."/>
            <person name="Antonio M."/>
            <person name="Oren A."/>
            <person name="Chaudhuri R.R."/>
            <person name="La Ragione R."/>
            <person name="Hildebrand F."/>
            <person name="Pallen M.J."/>
        </authorList>
    </citation>
    <scope>NUCLEOTIDE SEQUENCE</scope>
    <source>
        <strain evidence="9">ChiSxjej3B15-1167</strain>
    </source>
</reference>